<dbReference type="Proteomes" id="UP000464389">
    <property type="component" value="Chromosome"/>
</dbReference>
<dbReference type="PROSITE" id="PS50231">
    <property type="entry name" value="RICIN_B_LECTIN"/>
    <property type="match status" value="1"/>
</dbReference>
<dbReference type="KEGG" id="kom:HR38_08685"/>
<proteinExistence type="predicted"/>
<dbReference type="CDD" id="cd00161">
    <property type="entry name" value="beta-trefoil_Ricin-like"/>
    <property type="match status" value="1"/>
</dbReference>
<dbReference type="EMBL" id="JAQSKY010000015">
    <property type="protein sequence ID" value="MDS7900935.1"/>
    <property type="molecule type" value="Genomic_DNA"/>
</dbReference>
<keyword evidence="2" id="KW-0430">Lectin</keyword>
<evidence type="ECO:0000313" key="3">
    <source>
        <dbReference type="Proteomes" id="UP000464389"/>
    </source>
</evidence>
<dbReference type="InterPro" id="IPR035992">
    <property type="entry name" value="Ricin_B-like_lectins"/>
</dbReference>
<reference evidence="1" key="3">
    <citation type="submission" date="2023-01" db="EMBL/GenBank/DDBJ databases">
        <authorList>
            <person name="Du H."/>
            <person name="Wan W."/>
        </authorList>
    </citation>
    <scope>NUCLEOTIDE SEQUENCE</scope>
    <source>
        <strain evidence="1">HD1688</strain>
    </source>
</reference>
<sequence>MIGIFKYAAKKDMVLGISDQQAGAKAVILPASSPLNKILWSVDDRTGEIVLAASEELLLGICGDRMGSGAAIELQVRGNKATQRWDLVSSRRFIKSKQNPSFVMDSYNRGTNQGNPIILFEFNGSEAQQWVFVPMDMLTANSPE</sequence>
<dbReference type="EMBL" id="CP048108">
    <property type="protein sequence ID" value="QHS47297.1"/>
    <property type="molecule type" value="Genomic_DNA"/>
</dbReference>
<dbReference type="GO" id="GO:0030246">
    <property type="term" value="F:carbohydrate binding"/>
    <property type="evidence" value="ECO:0007669"/>
    <property type="project" value="UniProtKB-KW"/>
</dbReference>
<dbReference type="SUPFAM" id="SSF50370">
    <property type="entry name" value="Ricin B-like lectins"/>
    <property type="match status" value="1"/>
</dbReference>
<dbReference type="AlphaFoldDB" id="A0A5P6KCV4"/>
<accession>A0A5P6KCV4</accession>
<dbReference type="Gene3D" id="2.80.10.50">
    <property type="match status" value="1"/>
</dbReference>
<organism evidence="2 3">
    <name type="scientific">Klebsiella michiganensis</name>
    <dbReference type="NCBI Taxonomy" id="1134687"/>
    <lineage>
        <taxon>Bacteria</taxon>
        <taxon>Pseudomonadati</taxon>
        <taxon>Pseudomonadota</taxon>
        <taxon>Gammaproteobacteria</taxon>
        <taxon>Enterobacterales</taxon>
        <taxon>Enterobacteriaceae</taxon>
        <taxon>Klebsiella/Raoultella group</taxon>
        <taxon>Klebsiella</taxon>
    </lineage>
</organism>
<gene>
    <name evidence="2" type="ORF">GW952_17630</name>
    <name evidence="1" type="ORF">PTQ40_18395</name>
</gene>
<evidence type="ECO:0000313" key="2">
    <source>
        <dbReference type="EMBL" id="QHS47297.1"/>
    </source>
</evidence>
<reference evidence="1" key="2">
    <citation type="journal article" date="2023" name="Front. Microbiol.">
        <title>Genomic characterization of carbapenem-resistant Klebsiella oxytoca complex in China: a multi-center study.</title>
        <authorList>
            <person name="Wan W."/>
            <person name="Yang X."/>
            <person name="Yu H."/>
            <person name="Wang M."/>
            <person name="Jia W."/>
            <person name="Huang B."/>
            <person name="Qu F."/>
            <person name="Shan B."/>
            <person name="Tang Y.W."/>
            <person name="Chen L."/>
            <person name="Du H."/>
        </authorList>
    </citation>
    <scope>NUCLEOTIDE SEQUENCE</scope>
    <source>
        <strain evidence="1">HD1688</strain>
    </source>
</reference>
<dbReference type="RefSeq" id="WP_032693011.1">
    <property type="nucleotide sequence ID" value="NZ_BQUL01000014.1"/>
</dbReference>
<name>A0A5P6KCV4_9ENTR</name>
<dbReference type="Proteomes" id="UP001249822">
    <property type="component" value="Unassembled WGS sequence"/>
</dbReference>
<evidence type="ECO:0000313" key="1">
    <source>
        <dbReference type="EMBL" id="MDS7900935.1"/>
    </source>
</evidence>
<reference evidence="2 3" key="1">
    <citation type="submission" date="2020-01" db="EMBL/GenBank/DDBJ databases">
        <title>Bactrocera dorsalis gut bacteria genome.</title>
        <authorList>
            <person name="Zhang H."/>
            <person name="Cai Z."/>
        </authorList>
    </citation>
    <scope>NUCLEOTIDE SEQUENCE [LARGE SCALE GENOMIC DNA]</scope>
    <source>
        <strain evidence="2 3">BD177</strain>
    </source>
</reference>
<protein>
    <submittedName>
        <fullName evidence="2">Ricin-type beta-trefoil lectin domain protein</fullName>
    </submittedName>
</protein>